<evidence type="ECO:0000313" key="1">
    <source>
        <dbReference type="EMBL" id="AEI09845.1"/>
    </source>
</evidence>
<sequence length="222" mass="23847">MADMSIRVQQSSSVADCSTQHGIGKRMLGAACGWLAVMGLVACAPDRGDVHSDSPTAGNEAEISRAAQAGNVASQESGLPNVDATKYVVKDSSLKKGRSAIRFATEDRKINCEYQKDRFACITTPRGQWPEEARKKGFEPHKPQTVGWWPGQLNGKVQTWVTQGAWPRVTPETEVLPDGKSIAMQLPDGKGTRVICSNRSNTVTCSNGANGFTLGDEGLKIL</sequence>
<evidence type="ECO:0000313" key="2">
    <source>
        <dbReference type="Proteomes" id="UP000000492"/>
    </source>
</evidence>
<dbReference type="STRING" id="662755.CRES_1491"/>
<dbReference type="Proteomes" id="UP000000492">
    <property type="component" value="Chromosome"/>
</dbReference>
<organism evidence="1 2">
    <name type="scientific">Corynebacterium resistens (strain DSM 45100 / JCM 12819 / GTC 2026 / SICGH 158)</name>
    <dbReference type="NCBI Taxonomy" id="662755"/>
    <lineage>
        <taxon>Bacteria</taxon>
        <taxon>Bacillati</taxon>
        <taxon>Actinomycetota</taxon>
        <taxon>Actinomycetes</taxon>
        <taxon>Mycobacteriales</taxon>
        <taxon>Corynebacteriaceae</taxon>
        <taxon>Corynebacterium</taxon>
    </lineage>
</organism>
<dbReference type="KEGG" id="crd:CRES_1491"/>
<accession>F8DZT1</accession>
<proteinExistence type="predicted"/>
<reference evidence="1 2" key="1">
    <citation type="journal article" date="2012" name="BMC Genomics">
        <title>Complete genome sequence, lifestyle, and multi-drug resistance of the human pathogen Corynebacterium resistens DSM 45100 isolated from blood samples of a leukemia patient.</title>
        <authorList>
            <person name="Schroder J."/>
            <person name="Maus I."/>
            <person name="Meyer K."/>
            <person name="Wordemann S."/>
            <person name="Blom J."/>
            <person name="Jaenicke S."/>
            <person name="Schneider J."/>
            <person name="Trost E."/>
            <person name="Tauch A."/>
        </authorList>
    </citation>
    <scope>NUCLEOTIDE SEQUENCE [LARGE SCALE GENOMIC DNA]</scope>
    <source>
        <strain evidence="2">DSM 45100 / JCM 12819 / CCUG 50093 / GTC 2026 / SICGH 158</strain>
    </source>
</reference>
<gene>
    <name evidence="1" type="ordered locus">CRES_1491</name>
</gene>
<dbReference type="EMBL" id="CP002857">
    <property type="protein sequence ID" value="AEI09845.1"/>
    <property type="molecule type" value="Genomic_DNA"/>
</dbReference>
<dbReference type="AlphaFoldDB" id="F8DZT1"/>
<name>F8DZT1_CORRG</name>
<keyword evidence="2" id="KW-1185">Reference proteome</keyword>
<dbReference type="HOGENOM" id="CLU_1243606_0_0_11"/>
<protein>
    <submittedName>
        <fullName evidence="1">Uncharacterized protein</fullName>
    </submittedName>
</protein>